<keyword evidence="2" id="KW-0732">Signal</keyword>
<feature type="region of interest" description="Disordered" evidence="1">
    <location>
        <begin position="324"/>
        <end position="347"/>
    </location>
</feature>
<evidence type="ECO:0000256" key="2">
    <source>
        <dbReference type="SAM" id="SignalP"/>
    </source>
</evidence>
<dbReference type="EMBL" id="JACHXZ010000002">
    <property type="protein sequence ID" value="MBB3168511.1"/>
    <property type="molecule type" value="Genomic_DNA"/>
</dbReference>
<dbReference type="InterPro" id="IPR021241">
    <property type="entry name" value="CsiV"/>
</dbReference>
<evidence type="ECO:0000256" key="1">
    <source>
        <dbReference type="SAM" id="MobiDB-lite"/>
    </source>
</evidence>
<accession>A0A839UP56</accession>
<dbReference type="Pfam" id="PF10972">
    <property type="entry name" value="CsiV"/>
    <property type="match status" value="1"/>
</dbReference>
<feature type="compositionally biased region" description="Acidic residues" evidence="1">
    <location>
        <begin position="324"/>
        <end position="335"/>
    </location>
</feature>
<dbReference type="Proteomes" id="UP000559987">
    <property type="component" value="Unassembled WGS sequence"/>
</dbReference>
<feature type="chain" id="PRO_5032703019" evidence="2">
    <location>
        <begin position="28"/>
        <end position="347"/>
    </location>
</feature>
<sequence length="347" mass="38267">MHVFLQSFGTPFARIALIAAFAFTAVASPHLQAQEDLEPRWYQVEIAIFTQPGNAQLAANAEIFRKDVTLSYGKNARHLRDLMDVAREMAEQNLQDDMIAGLASQPAPAAEGGATGATPQSEPIPLSEAEIAAVLQTTPFVKLPQELRGLNDTIAALSRRNRQEVLFHEAWRQPMLTPESAPAIIISGGELFGEDRALGGTLALGASRYLHLKSNLWMAEFAENYGQGDLGWPSIPTPPLKNSEEIHDTQINLNAGQTTELGDDLWQQYEIIDSTYQNILNKPYVVTNLATLNQDRRMRSGEVHYIDHPKIGIMVYVTPYELPEEDPDQTIEPELIDPASGAATQGR</sequence>
<dbReference type="AlphaFoldDB" id="A0A839UP56"/>
<organism evidence="3 4">
    <name type="scientific">Simiduia aestuariiviva</name>
    <dbReference type="NCBI Taxonomy" id="1510459"/>
    <lineage>
        <taxon>Bacteria</taxon>
        <taxon>Pseudomonadati</taxon>
        <taxon>Pseudomonadota</taxon>
        <taxon>Gammaproteobacteria</taxon>
        <taxon>Cellvibrionales</taxon>
        <taxon>Cellvibrionaceae</taxon>
        <taxon>Simiduia</taxon>
    </lineage>
</organism>
<keyword evidence="4" id="KW-1185">Reference proteome</keyword>
<gene>
    <name evidence="3" type="ORF">FHS30_001695</name>
</gene>
<evidence type="ECO:0000313" key="3">
    <source>
        <dbReference type="EMBL" id="MBB3168511.1"/>
    </source>
</evidence>
<protein>
    <submittedName>
        <fullName evidence="3">Uncharacterized protein</fullName>
    </submittedName>
</protein>
<feature type="signal peptide" evidence="2">
    <location>
        <begin position="1"/>
        <end position="27"/>
    </location>
</feature>
<name>A0A839UP56_9GAMM</name>
<evidence type="ECO:0000313" key="4">
    <source>
        <dbReference type="Proteomes" id="UP000559987"/>
    </source>
</evidence>
<reference evidence="3 4" key="1">
    <citation type="submission" date="2020-08" db="EMBL/GenBank/DDBJ databases">
        <title>Genomic Encyclopedia of Type Strains, Phase III (KMG-III): the genomes of soil and plant-associated and newly described type strains.</title>
        <authorList>
            <person name="Whitman W."/>
        </authorList>
    </citation>
    <scope>NUCLEOTIDE SEQUENCE [LARGE SCALE GENOMIC DNA]</scope>
    <source>
        <strain evidence="3 4">CECT 8571</strain>
    </source>
</reference>
<comment type="caution">
    <text evidence="3">The sequence shown here is derived from an EMBL/GenBank/DDBJ whole genome shotgun (WGS) entry which is preliminary data.</text>
</comment>
<dbReference type="RefSeq" id="WP_183909987.1">
    <property type="nucleotide sequence ID" value="NZ_JACHXZ010000002.1"/>
</dbReference>
<proteinExistence type="predicted"/>